<dbReference type="SUPFAM" id="SSF63829">
    <property type="entry name" value="Calcium-dependent phosphotriesterase"/>
    <property type="match status" value="1"/>
</dbReference>
<keyword evidence="2" id="KW-0597">Phosphoprotein</keyword>
<evidence type="ECO:0000256" key="2">
    <source>
        <dbReference type="ARBA" id="ARBA00022553"/>
    </source>
</evidence>
<evidence type="ECO:0000256" key="3">
    <source>
        <dbReference type="ARBA" id="ARBA00023180"/>
    </source>
</evidence>
<reference evidence="5 6" key="1">
    <citation type="submission" date="2014-11" db="EMBL/GenBank/DDBJ databases">
        <authorList>
            <person name="Zhu J."/>
            <person name="Qi W."/>
            <person name="Song R."/>
        </authorList>
    </citation>
    <scope>NUCLEOTIDE SEQUENCE [LARGE SCALE GENOMIC DNA]</scope>
</reference>
<dbReference type="PhylomeDB" id="A0A0G4ET43"/>
<gene>
    <name evidence="5" type="ORF">Vbra_13084</name>
</gene>
<accession>A0A0G4ET43</accession>
<evidence type="ECO:0000256" key="1">
    <source>
        <dbReference type="ARBA" id="ARBA00009191"/>
    </source>
</evidence>
<organism evidence="5 6">
    <name type="scientific">Vitrella brassicaformis (strain CCMP3155)</name>
    <dbReference type="NCBI Taxonomy" id="1169540"/>
    <lineage>
        <taxon>Eukaryota</taxon>
        <taxon>Sar</taxon>
        <taxon>Alveolata</taxon>
        <taxon>Colpodellida</taxon>
        <taxon>Vitrellaceae</taxon>
        <taxon>Vitrella</taxon>
    </lineage>
</organism>
<comment type="similarity">
    <text evidence="1">Belongs to the strictosidine synthase family.</text>
</comment>
<evidence type="ECO:0000313" key="6">
    <source>
        <dbReference type="Proteomes" id="UP000041254"/>
    </source>
</evidence>
<dbReference type="GO" id="GO:0016787">
    <property type="term" value="F:hydrolase activity"/>
    <property type="evidence" value="ECO:0007669"/>
    <property type="project" value="TreeGrafter"/>
</dbReference>
<dbReference type="Pfam" id="PF03088">
    <property type="entry name" value="Str_synth"/>
    <property type="match status" value="1"/>
</dbReference>
<dbReference type="PANTHER" id="PTHR10426">
    <property type="entry name" value="STRICTOSIDINE SYNTHASE-RELATED"/>
    <property type="match status" value="1"/>
</dbReference>
<dbReference type="AlphaFoldDB" id="A0A0G4ET43"/>
<proteinExistence type="inferred from homology"/>
<dbReference type="VEuPathDB" id="CryptoDB:Vbra_13084"/>
<dbReference type="InParanoid" id="A0A0G4ET43"/>
<name>A0A0G4ET43_VITBC</name>
<dbReference type="Pfam" id="PF20067">
    <property type="entry name" value="SSL_N"/>
    <property type="match status" value="1"/>
</dbReference>
<dbReference type="InterPro" id="IPR011042">
    <property type="entry name" value="6-blade_b-propeller_TolB-like"/>
</dbReference>
<protein>
    <recommendedName>
        <fullName evidence="4">Strictosidine synthase conserved region domain-containing protein</fullName>
    </recommendedName>
</protein>
<dbReference type="PANTHER" id="PTHR10426:SF88">
    <property type="entry name" value="ADIPOCYTE PLASMA MEMBRANE-ASSOCIATED PROTEIN HEMOMUCIN-RELATED"/>
    <property type="match status" value="1"/>
</dbReference>
<dbReference type="OrthoDB" id="5307922at2759"/>
<sequence>MALLRPWTVAVAVLSAICGYVIVSSPLDPVVVPSHDVAPMPTGAFPIQTFLNASKALYTDITGGGEAFAADKNGFVYTGTSEGRIIRLVDDDTWEHVAFTAPHRHLGDGSEEMCSKADIDNEPFCGRPLGLAFDKQGNLLVCDAYYGLMIFEWPEGSGSRGPAQGRILTDESAPDGRKVVFCNTPVEGPDGLVYFTDSSAKFRINRLFLELIESGATGALMSYAPSTKETRVLHKDLPFPNGMVVSFDETHLLINSCTRALIWKYHLTGSNKGKLEVFGKNYPTVLDNIRRSPRGTYWVGGPTPTAMAIVVSRLYPWIRKLMAGLPYRLLVLLTLDTLVGGGGGWAMEIDETGKVLRLVTDPSSRVRLTTEAFEHNDRMYVGSFVSKMPIFVADMPSAGGAAG</sequence>
<keyword evidence="6" id="KW-1185">Reference proteome</keyword>
<dbReference type="Proteomes" id="UP000041254">
    <property type="component" value="Unassembled WGS sequence"/>
</dbReference>
<evidence type="ECO:0000259" key="4">
    <source>
        <dbReference type="Pfam" id="PF03088"/>
    </source>
</evidence>
<feature type="domain" description="Strictosidine synthase conserved region" evidence="4">
    <location>
        <begin position="189"/>
        <end position="269"/>
    </location>
</feature>
<dbReference type="Gene3D" id="2.120.10.30">
    <property type="entry name" value="TolB, C-terminal domain"/>
    <property type="match status" value="1"/>
</dbReference>
<dbReference type="STRING" id="1169540.A0A0G4ET43"/>
<keyword evidence="3" id="KW-0325">Glycoprotein</keyword>
<dbReference type="GO" id="GO:0012505">
    <property type="term" value="C:endomembrane system"/>
    <property type="evidence" value="ECO:0007669"/>
    <property type="project" value="TreeGrafter"/>
</dbReference>
<dbReference type="InterPro" id="IPR018119">
    <property type="entry name" value="Strictosidine_synth_cons-reg"/>
</dbReference>
<dbReference type="EMBL" id="CDMY01000305">
    <property type="protein sequence ID" value="CEM01410.1"/>
    <property type="molecule type" value="Genomic_DNA"/>
</dbReference>
<evidence type="ECO:0000313" key="5">
    <source>
        <dbReference type="EMBL" id="CEM01410.1"/>
    </source>
</evidence>